<dbReference type="Proteomes" id="UP000291213">
    <property type="component" value="Unassembled WGS sequence"/>
</dbReference>
<feature type="transmembrane region" description="Helical" evidence="3">
    <location>
        <begin position="193"/>
        <end position="211"/>
    </location>
</feature>
<feature type="transmembrane region" description="Helical" evidence="3">
    <location>
        <begin position="384"/>
        <end position="402"/>
    </location>
</feature>
<protein>
    <submittedName>
        <fullName evidence="5">Putative cytochrome C-type biogenesis protein</fullName>
    </submittedName>
</protein>
<comment type="similarity">
    <text evidence="1">Belongs to the CcmF/CycK/Ccl1/NrfE/CcsA family.</text>
</comment>
<proteinExistence type="inferred from homology"/>
<feature type="transmembrane region" description="Helical" evidence="3">
    <location>
        <begin position="254"/>
        <end position="272"/>
    </location>
</feature>
<reference evidence="5 6" key="1">
    <citation type="submission" date="2017-02" db="EMBL/GenBank/DDBJ databases">
        <title>isolation and characterization of a novel temperate virus Aeropyrum globular virus 1 infecting hyperthermophilic archaeon Aeropyrum.</title>
        <authorList>
            <person name="Yumiya M."/>
            <person name="Yoshida T."/>
            <person name="Sako Y."/>
        </authorList>
    </citation>
    <scope>NUCLEOTIDE SEQUENCE [LARGE SCALE GENOMIC DNA]</scope>
    <source>
        <strain evidence="5 6">YK1-12-2013</strain>
    </source>
</reference>
<evidence type="ECO:0000256" key="1">
    <source>
        <dbReference type="ARBA" id="ARBA00009186"/>
    </source>
</evidence>
<keyword evidence="3" id="KW-1133">Transmembrane helix</keyword>
<evidence type="ECO:0000256" key="3">
    <source>
        <dbReference type="SAM" id="Phobius"/>
    </source>
</evidence>
<dbReference type="GO" id="GO:0016020">
    <property type="term" value="C:membrane"/>
    <property type="evidence" value="ECO:0007669"/>
    <property type="project" value="InterPro"/>
</dbReference>
<dbReference type="GO" id="GO:0017004">
    <property type="term" value="P:cytochrome complex assembly"/>
    <property type="evidence" value="ECO:0007669"/>
    <property type="project" value="UniProtKB-KW"/>
</dbReference>
<evidence type="ECO:0000313" key="6">
    <source>
        <dbReference type="Proteomes" id="UP000291213"/>
    </source>
</evidence>
<feature type="transmembrane region" description="Helical" evidence="3">
    <location>
        <begin position="333"/>
        <end position="353"/>
    </location>
</feature>
<gene>
    <name evidence="5" type="ORF">apy_00330</name>
</gene>
<dbReference type="InterPro" id="IPR002541">
    <property type="entry name" value="Cyt_c_assembly"/>
</dbReference>
<feature type="transmembrane region" description="Helical" evidence="3">
    <location>
        <begin position="967"/>
        <end position="989"/>
    </location>
</feature>
<dbReference type="Pfam" id="PF01578">
    <property type="entry name" value="Cytochrom_C_asm"/>
    <property type="match status" value="1"/>
</dbReference>
<feature type="transmembrane region" description="Helical" evidence="3">
    <location>
        <begin position="284"/>
        <end position="304"/>
    </location>
</feature>
<feature type="transmembrane region" description="Helical" evidence="3">
    <location>
        <begin position="168"/>
        <end position="186"/>
    </location>
</feature>
<sequence length="999" mass="107815">MSSLVGLHYATVLPLAAYLLLAVVILLLAMGRDGAARKTFTASLLMIVLGWIPYIAAFLSLDYSLDEVAKNTSNELSPYLRIGAAWSGGGGSLYLFSAFLSLAILLQMLLNKDLNRRAMAVFTLLVLTSMTSATLMGAFETGRGERGGLGINPILKNYWVVPHPTTTFLGYSFILVGSVALVLGYYRTGLPVQLLGLAFLTFGLVFGGMWSYETFGWGGYWAWDPVETSQLAVWLATVASVHMIGPLRSLNRGFAAYAASSVFLALYVTRSGVSPLHSFVAESFSAVLLLSASLIMLAISMILFSEGVGEILEKWNNSLQDSRWPPRLAGVKLSSILLTVGSVSIALSALIVYSSLFTPSVLKLIGLDTQPPSFEQGVRFYNRLLIPLALVSLYAVAGYYVSVRAGSKAAYSLFATMTVVLAIVGLATVKNTIVISPLSDTTTNLASATLLAAGSISGSVLLAMSLWMLYSMVKGKVAKSVHTLRIVLEKLVHATMVMILVSVAMSGSYAYNQGYSEEVLVPLGGEVSVMGVTISYEGYDYELHQGTVDLKSNLDPSSAILITAREALNIMDEDLSSTIREYRLASAESQSNRTLQTLLKASASSSEYRGVFTSSRGVADATVVDVRTGENISNIQTAGETVLQLEDPTLEVTIDPKLDPETGRIEGGALSVVFYPERLVVYGIGSPVSLDPYLYLHVRFRQPVEINLDDITVNVEEVVVYSTDNSSIEGVVSGQSVLFEGVALRVVSGELSFGSMNIELPYQLDRGEFFYFTVYKGQAEVLDDILSSSISDLLESGIAGLAAGEDMDDFNVPRRAPAGVSLRLFMEVNGEPVEADLRFEANGEAIGIHGLVIDTIILRRGLTNVYITVQAPLVSGHFGEYHELMVYYLSEAMSILRPEEYLALASLMAAGYNIASIVSPPSKEMAALMVERATIDLYLLSEKFDEKRSSAAEGIVVSVKIVPGVPLLWLTGVLAGVLLLAMSSIHFYLGFRRGRLIDT</sequence>
<feature type="transmembrane region" description="Helical" evidence="3">
    <location>
        <begin position="409"/>
        <end position="429"/>
    </location>
</feature>
<dbReference type="GO" id="GO:0015232">
    <property type="term" value="F:heme transmembrane transporter activity"/>
    <property type="evidence" value="ECO:0007669"/>
    <property type="project" value="InterPro"/>
</dbReference>
<evidence type="ECO:0000259" key="4">
    <source>
        <dbReference type="Pfam" id="PF01578"/>
    </source>
</evidence>
<keyword evidence="3" id="KW-0812">Transmembrane</keyword>
<dbReference type="AlphaFoldDB" id="A0A401H7G0"/>
<feature type="transmembrane region" description="Helical" evidence="3">
    <location>
        <begin position="449"/>
        <end position="470"/>
    </location>
</feature>
<dbReference type="InterPro" id="IPR003567">
    <property type="entry name" value="Cyt_c_biogenesis"/>
</dbReference>
<feature type="transmembrane region" description="Helical" evidence="3">
    <location>
        <begin position="79"/>
        <end position="106"/>
    </location>
</feature>
<keyword evidence="3" id="KW-0472">Membrane</keyword>
<dbReference type="OrthoDB" id="19344at2157"/>
<name>A0A401H7G0_AERPX</name>
<evidence type="ECO:0000313" key="5">
    <source>
        <dbReference type="EMBL" id="GBF08308.1"/>
    </source>
</evidence>
<dbReference type="PANTHER" id="PTHR43653:SF1">
    <property type="entry name" value="CYTOCHROME C-TYPE BIOGENESIS PROTEIN CCMF"/>
    <property type="match status" value="1"/>
</dbReference>
<feature type="transmembrane region" description="Helical" evidence="3">
    <location>
        <begin position="40"/>
        <end position="59"/>
    </location>
</feature>
<dbReference type="PANTHER" id="PTHR43653">
    <property type="entry name" value="CYTOCHROME C ASSEMBLY PROTEIN-RELATED"/>
    <property type="match status" value="1"/>
</dbReference>
<feature type="transmembrane region" description="Helical" evidence="3">
    <location>
        <begin position="118"/>
        <end position="139"/>
    </location>
</feature>
<dbReference type="RefSeq" id="WP_131159395.1">
    <property type="nucleotide sequence ID" value="NZ_BDMD01000001.1"/>
</dbReference>
<feature type="transmembrane region" description="Helical" evidence="3">
    <location>
        <begin position="491"/>
        <end position="511"/>
    </location>
</feature>
<feature type="transmembrane region" description="Helical" evidence="3">
    <location>
        <begin position="6"/>
        <end position="28"/>
    </location>
</feature>
<feature type="domain" description="Cytochrome c assembly protein" evidence="4">
    <location>
        <begin position="93"/>
        <end position="266"/>
    </location>
</feature>
<organism evidence="5 6">
    <name type="scientific">Aeropyrum pernix</name>
    <dbReference type="NCBI Taxonomy" id="56636"/>
    <lineage>
        <taxon>Archaea</taxon>
        <taxon>Thermoproteota</taxon>
        <taxon>Thermoprotei</taxon>
        <taxon>Desulfurococcales</taxon>
        <taxon>Desulfurococcaceae</taxon>
        <taxon>Aeropyrum</taxon>
    </lineage>
</organism>
<dbReference type="PRINTS" id="PR01410">
    <property type="entry name" value="CCBIOGENESIS"/>
</dbReference>
<keyword evidence="2" id="KW-0201">Cytochrome c-type biogenesis</keyword>
<comment type="caution">
    <text evidence="5">The sequence shown here is derived from an EMBL/GenBank/DDBJ whole genome shotgun (WGS) entry which is preliminary data.</text>
</comment>
<dbReference type="EMBL" id="BDMD01000001">
    <property type="protein sequence ID" value="GBF08308.1"/>
    <property type="molecule type" value="Genomic_DNA"/>
</dbReference>
<accession>A0A401H7G0</accession>
<dbReference type="GO" id="GO:0020037">
    <property type="term" value="F:heme binding"/>
    <property type="evidence" value="ECO:0007669"/>
    <property type="project" value="InterPro"/>
</dbReference>
<evidence type="ECO:0000256" key="2">
    <source>
        <dbReference type="ARBA" id="ARBA00022748"/>
    </source>
</evidence>
<feature type="transmembrane region" description="Helical" evidence="3">
    <location>
        <begin position="231"/>
        <end position="247"/>
    </location>
</feature>